<dbReference type="InterPro" id="IPR050327">
    <property type="entry name" value="Proton-linked_MCT"/>
</dbReference>
<dbReference type="SUPFAM" id="SSF103473">
    <property type="entry name" value="MFS general substrate transporter"/>
    <property type="match status" value="2"/>
</dbReference>
<dbReference type="InterPro" id="IPR036259">
    <property type="entry name" value="MFS_trans_sf"/>
</dbReference>
<feature type="transmembrane region" description="Helical" evidence="1">
    <location>
        <begin position="440"/>
        <end position="459"/>
    </location>
</feature>
<feature type="transmembrane region" description="Helical" evidence="1">
    <location>
        <begin position="177"/>
        <end position="196"/>
    </location>
</feature>
<feature type="transmembrane region" description="Helical" evidence="1">
    <location>
        <begin position="408"/>
        <end position="428"/>
    </location>
</feature>
<keyword evidence="1" id="KW-0472">Membrane</keyword>
<keyword evidence="1" id="KW-1133">Transmembrane helix</keyword>
<keyword evidence="1" id="KW-0812">Transmembrane</keyword>
<feature type="transmembrane region" description="Helical" evidence="1">
    <location>
        <begin position="62"/>
        <end position="80"/>
    </location>
</feature>
<dbReference type="PANTHER" id="PTHR11360:SF260">
    <property type="entry name" value="MFS DOMAIN-CONTAINING PROTEIN"/>
    <property type="match status" value="1"/>
</dbReference>
<gene>
    <name evidence="2" type="ORF">IZO911_LOCUS34724</name>
</gene>
<feature type="transmembrane region" description="Helical" evidence="1">
    <location>
        <begin position="519"/>
        <end position="542"/>
    </location>
</feature>
<proteinExistence type="predicted"/>
<dbReference type="Gene3D" id="1.20.1250.20">
    <property type="entry name" value="MFS general substrate transporter like domains"/>
    <property type="match status" value="3"/>
</dbReference>
<evidence type="ECO:0000313" key="2">
    <source>
        <dbReference type="EMBL" id="CAF1313183.1"/>
    </source>
</evidence>
<dbReference type="PANTHER" id="PTHR11360">
    <property type="entry name" value="MONOCARBOXYLATE TRANSPORTER"/>
    <property type="match status" value="1"/>
</dbReference>
<sequence>MSNELSHDTINLTRLRWRFVICAASFYVNVITWGFISSTGIFEDSFRTTYELSSFKSTLPGSIQIATMSILSVFASILTIKYGVRWTTISGAFISSIGSILAAIIGDYWAFCLFYGFLVGTGETLMLVPAVLAIPPYFHSSRVSLATACAVSGASIGMLGIPFLLQYLLDKYGLRGATLLGSCLWLSVGLAGALFGKGVTSIEEGEENNERFSNESFDVKIENEREHPTVTQHRPHESNNRLIYSRRTSILPTSTHYYQHKRLSSLYPQHHNKDQLIVNTPTEDRSKSSLNSSPIIIKSHTFQSLNTNTHLIVPHNDHNRLSILADTHTTDNIIYKQINISEQQSQVQSNLSENHKYFIHEMITKIYSLFSINTFRILIISIILIWSLDETNFLFLTDLLKSSGHSEQKSTLLIAIIGIADLIGQLFFGYLGDVEYLNPFILWTCTSIIAGLALSVTPLIGSYNIIGLCIVFAIHAFFLAAPNILGDVEYLNPFILWTCTSIIAGLALSVTPLIGSYNIIGLCIVFAIHAFFLAAPNILGNIIMIEVVGMHRYAIAYGFSLLVSGLTSLFGYPLLGLLKDKTHSWTIPFALVGSIMICGGLVAGIIPLYNCYKKQRTNSNY</sequence>
<dbReference type="InterPro" id="IPR011701">
    <property type="entry name" value="MFS"/>
</dbReference>
<feature type="transmembrane region" description="Helical" evidence="1">
    <location>
        <begin position="92"/>
        <end position="111"/>
    </location>
</feature>
<comment type="caution">
    <text evidence="2">The sequence shown here is derived from an EMBL/GenBank/DDBJ whole genome shotgun (WGS) entry which is preliminary data.</text>
</comment>
<dbReference type="Proteomes" id="UP000663860">
    <property type="component" value="Unassembled WGS sequence"/>
</dbReference>
<evidence type="ECO:0008006" key="4">
    <source>
        <dbReference type="Google" id="ProtNLM"/>
    </source>
</evidence>
<dbReference type="Pfam" id="PF07690">
    <property type="entry name" value="MFS_1"/>
    <property type="match status" value="1"/>
</dbReference>
<organism evidence="2 3">
    <name type="scientific">Adineta steineri</name>
    <dbReference type="NCBI Taxonomy" id="433720"/>
    <lineage>
        <taxon>Eukaryota</taxon>
        <taxon>Metazoa</taxon>
        <taxon>Spiralia</taxon>
        <taxon>Gnathifera</taxon>
        <taxon>Rotifera</taxon>
        <taxon>Eurotatoria</taxon>
        <taxon>Bdelloidea</taxon>
        <taxon>Adinetida</taxon>
        <taxon>Adinetidae</taxon>
        <taxon>Adineta</taxon>
    </lineage>
</organism>
<dbReference type="GO" id="GO:0008028">
    <property type="term" value="F:monocarboxylic acid transmembrane transporter activity"/>
    <property type="evidence" value="ECO:0007669"/>
    <property type="project" value="TreeGrafter"/>
</dbReference>
<feature type="transmembrane region" description="Helical" evidence="1">
    <location>
        <begin position="494"/>
        <end position="513"/>
    </location>
</feature>
<feature type="transmembrane region" description="Helical" evidence="1">
    <location>
        <begin position="117"/>
        <end position="138"/>
    </location>
</feature>
<feature type="transmembrane region" description="Helical" evidence="1">
    <location>
        <begin position="366"/>
        <end position="388"/>
    </location>
</feature>
<reference evidence="2" key="1">
    <citation type="submission" date="2021-02" db="EMBL/GenBank/DDBJ databases">
        <authorList>
            <person name="Nowell W R."/>
        </authorList>
    </citation>
    <scope>NUCLEOTIDE SEQUENCE</scope>
</reference>
<feature type="transmembrane region" description="Helical" evidence="1">
    <location>
        <begin position="587"/>
        <end position="609"/>
    </location>
</feature>
<feature type="transmembrane region" description="Helical" evidence="1">
    <location>
        <begin position="20"/>
        <end position="42"/>
    </location>
</feature>
<evidence type="ECO:0000256" key="1">
    <source>
        <dbReference type="SAM" id="Phobius"/>
    </source>
</evidence>
<evidence type="ECO:0000313" key="3">
    <source>
        <dbReference type="Proteomes" id="UP000663860"/>
    </source>
</evidence>
<feature type="transmembrane region" description="Helical" evidence="1">
    <location>
        <begin position="465"/>
        <end position="485"/>
    </location>
</feature>
<accession>A0A815EDF6</accession>
<protein>
    <recommendedName>
        <fullName evidence="4">Monocarboxylate transporter</fullName>
    </recommendedName>
</protein>
<name>A0A815EDF6_9BILA</name>
<dbReference type="EMBL" id="CAJNOE010000699">
    <property type="protein sequence ID" value="CAF1313183.1"/>
    <property type="molecule type" value="Genomic_DNA"/>
</dbReference>
<dbReference type="AlphaFoldDB" id="A0A815EDF6"/>
<feature type="transmembrane region" description="Helical" evidence="1">
    <location>
        <begin position="145"/>
        <end position="165"/>
    </location>
</feature>
<feature type="transmembrane region" description="Helical" evidence="1">
    <location>
        <begin position="554"/>
        <end position="575"/>
    </location>
</feature>